<feature type="compositionally biased region" description="Polar residues" evidence="1">
    <location>
        <begin position="100"/>
        <end position="116"/>
    </location>
</feature>
<feature type="region of interest" description="Disordered" evidence="1">
    <location>
        <begin position="1"/>
        <end position="116"/>
    </location>
</feature>
<feature type="region of interest" description="Disordered" evidence="1">
    <location>
        <begin position="130"/>
        <end position="182"/>
    </location>
</feature>
<feature type="compositionally biased region" description="Polar residues" evidence="1">
    <location>
        <begin position="1"/>
        <end position="11"/>
    </location>
</feature>
<name>R4Z4R9_9ACTN</name>
<evidence type="ECO:0000313" key="3">
    <source>
        <dbReference type="Proteomes" id="UP000018291"/>
    </source>
</evidence>
<proteinExistence type="predicted"/>
<protein>
    <submittedName>
        <fullName evidence="2">Uncharacterized protein</fullName>
    </submittedName>
</protein>
<evidence type="ECO:0000313" key="2">
    <source>
        <dbReference type="EMBL" id="CCM65723.1"/>
    </source>
</evidence>
<evidence type="ECO:0000256" key="1">
    <source>
        <dbReference type="SAM" id="MobiDB-lite"/>
    </source>
</evidence>
<organism evidence="2 3">
    <name type="scientific">Candidatus Neomicrothrix parvicella RN1</name>
    <dbReference type="NCBI Taxonomy" id="1229780"/>
    <lineage>
        <taxon>Bacteria</taxon>
        <taxon>Bacillati</taxon>
        <taxon>Actinomycetota</taxon>
        <taxon>Acidimicrobiia</taxon>
        <taxon>Acidimicrobiales</taxon>
        <taxon>Microthrixaceae</taxon>
        <taxon>Candidatus Neomicrothrix</taxon>
    </lineage>
</organism>
<keyword evidence="3" id="KW-1185">Reference proteome</keyword>
<comment type="caution">
    <text evidence="2">The sequence shown here is derived from an EMBL/GenBank/DDBJ whole genome shotgun (WGS) entry which is preliminary data.</text>
</comment>
<dbReference type="HOGENOM" id="CLU_1131986_0_0_11"/>
<sequence>MPSTPITTTRLPGSCKPASPAVPHPANTRPTPKSHAHKWPSSSGPTPDNPPPPHPTASATSQQTPTTTTPSPGWSAPVSPAAPLPANTRPTRKSHAPKWPSSSGSTAVDSEPPATTGSAMYLLSTITAPRSAGWSKPASPAAPLPVSTRPTRKSHAPRWPSSSRTTPAASRPSPGDRYHHPHKLRSARSIIESTCLVPTERAAFGPKTATLAARGEAHPIDPEIAWDGPQLSRVALVPYLTMGLG</sequence>
<dbReference type="Proteomes" id="UP000018291">
    <property type="component" value="Unassembled WGS sequence"/>
</dbReference>
<gene>
    <name evidence="2" type="ORF">BN381_80253</name>
</gene>
<feature type="compositionally biased region" description="Low complexity" evidence="1">
    <location>
        <begin position="56"/>
        <end position="86"/>
    </location>
</feature>
<reference evidence="2 3" key="1">
    <citation type="journal article" date="2013" name="ISME J.">
        <title>Metabolic model for the filamentous 'Candidatus Microthrix parvicella' based on genomic and metagenomic analyses.</title>
        <authorList>
            <person name="Jon McIlroy S."/>
            <person name="Kristiansen R."/>
            <person name="Albertsen M."/>
            <person name="Michael Karst S."/>
            <person name="Rossetti S."/>
            <person name="Lund Nielsen J."/>
            <person name="Tandoi V."/>
            <person name="James Seviour R."/>
            <person name="Nielsen P.H."/>
        </authorList>
    </citation>
    <scope>NUCLEOTIDE SEQUENCE [LARGE SCALE GENOMIC DNA]</scope>
    <source>
        <strain evidence="2 3">RN1</strain>
    </source>
</reference>
<dbReference type="AlphaFoldDB" id="R4Z4R9"/>
<dbReference type="EMBL" id="CANL01000078">
    <property type="protein sequence ID" value="CCM65723.1"/>
    <property type="molecule type" value="Genomic_DNA"/>
</dbReference>
<accession>R4Z4R9</accession>